<name>A0A0A0BQ76_9CELL</name>
<proteinExistence type="predicted"/>
<evidence type="ECO:0000259" key="1">
    <source>
        <dbReference type="Pfam" id="PF13524"/>
    </source>
</evidence>
<dbReference type="SUPFAM" id="SSF53756">
    <property type="entry name" value="UDP-Glycosyltransferase/glycogen phosphorylase"/>
    <property type="match status" value="1"/>
</dbReference>
<dbReference type="Gene3D" id="3.90.550.10">
    <property type="entry name" value="Spore Coat Polysaccharide Biosynthesis Protein SpsA, Chain A"/>
    <property type="match status" value="1"/>
</dbReference>
<protein>
    <submittedName>
        <fullName evidence="2">Glycosyltransferase</fullName>
    </submittedName>
</protein>
<evidence type="ECO:0000313" key="3">
    <source>
        <dbReference type="Proteomes" id="UP000054314"/>
    </source>
</evidence>
<dbReference type="InterPro" id="IPR029044">
    <property type="entry name" value="Nucleotide-diphossugar_trans"/>
</dbReference>
<dbReference type="InterPro" id="IPR055259">
    <property type="entry name" value="YkvP/CgeB_Glyco_trans-like"/>
</dbReference>
<gene>
    <name evidence="2" type="ORF">N869_05750</name>
</gene>
<comment type="caution">
    <text evidence="2">The sequence shown here is derived from an EMBL/GenBank/DDBJ whole genome shotgun (WGS) entry which is preliminary data.</text>
</comment>
<keyword evidence="3" id="KW-1185">Reference proteome</keyword>
<dbReference type="SUPFAM" id="SSF53448">
    <property type="entry name" value="Nucleotide-diphospho-sugar transferases"/>
    <property type="match status" value="1"/>
</dbReference>
<sequence length="650" mass="72088">MTSRPPAAARRLSMTDARRALWHLRKGGVGQLRTWARRQGVTQQPSVAGYRDGDGHLTFAPWPIPDRDPTRPDLRVAVILDDFSRLAFRFEWDQVEIQPSTWRQTLETNPVDLLFVESAWAGNGGGWRYHLTGPSAPRPAFVELVEWCRAQGIPTVLWNKEDPAHFDDFLDVARLVDHVFTTDANRVPAYVEALGHDRVGVLPFAAQPAIHNPIRSGQGHQLRDVAFGGMYFAHRHPERREQMDLLLGAAVAVSPRMEHGLEIFSRQLGGDERYQFPAPFDAHVVGSLDYQQMLAAYRAYKVFLNVNTVTDSPSMCARRIFEITASGTPVVSTPSEAISNVFDSFQVPQVGDQQEAEHMLRALVNSPELRDRMMHLAQRTIWAAHTYGHRVDQVLDSVGVDAPRAGTRPTVSALVSTNRPHQLDHVLRTVGSQSGLDVELCILTHGWRVPDRKLRAKAAEMGVKSVVHLDAEADVTLGECLNRLVDAASGDVVAKMDDDDIYGDLYLSDQLDALAYSGSDIVGKQAHYVYAESLNATVLRFGEREKRVTDFVVGPTLLTSRLVAREVPFPCVGRGEDTGFLRQASDRGASIFSSDRYNYLQVRRRAQDHTWKIPAHEVLAGATVTGFGIALDHVLLNGSGQRQPLQGSGA</sequence>
<reference evidence="2 3" key="1">
    <citation type="submission" date="2013-08" db="EMBL/GenBank/DDBJ databases">
        <title>Genome sequencing of Cellulomonas bogoriensis 69B4.</title>
        <authorList>
            <person name="Chen F."/>
            <person name="Li Y."/>
            <person name="Wang G."/>
        </authorList>
    </citation>
    <scope>NUCLEOTIDE SEQUENCE [LARGE SCALE GENOMIC DNA]</scope>
    <source>
        <strain evidence="2 3">69B4</strain>
    </source>
</reference>
<dbReference type="Gene3D" id="3.40.50.2000">
    <property type="entry name" value="Glycogen Phosphorylase B"/>
    <property type="match status" value="1"/>
</dbReference>
<dbReference type="CDD" id="cd00761">
    <property type="entry name" value="Glyco_tranf_GTA_type"/>
    <property type="match status" value="1"/>
</dbReference>
<dbReference type="GO" id="GO:0016740">
    <property type="term" value="F:transferase activity"/>
    <property type="evidence" value="ECO:0007669"/>
    <property type="project" value="UniProtKB-KW"/>
</dbReference>
<dbReference type="Proteomes" id="UP000054314">
    <property type="component" value="Unassembled WGS sequence"/>
</dbReference>
<accession>A0A0A0BQ76</accession>
<dbReference type="Pfam" id="PF13524">
    <property type="entry name" value="Glyco_trans_1_2"/>
    <property type="match status" value="1"/>
</dbReference>
<keyword evidence="2" id="KW-0808">Transferase</keyword>
<organism evidence="2 3">
    <name type="scientific">Cellulomonas bogoriensis 69B4 = DSM 16987</name>
    <dbReference type="NCBI Taxonomy" id="1386082"/>
    <lineage>
        <taxon>Bacteria</taxon>
        <taxon>Bacillati</taxon>
        <taxon>Actinomycetota</taxon>
        <taxon>Actinomycetes</taxon>
        <taxon>Micrococcales</taxon>
        <taxon>Cellulomonadaceae</taxon>
        <taxon>Cellulomonas</taxon>
    </lineage>
</organism>
<dbReference type="AlphaFoldDB" id="A0A0A0BQ76"/>
<dbReference type="EMBL" id="AXCZ01000156">
    <property type="protein sequence ID" value="KGM10115.1"/>
    <property type="molecule type" value="Genomic_DNA"/>
</dbReference>
<feature type="domain" description="Spore protein YkvP/CgeB glycosyl transferase-like" evidence="1">
    <location>
        <begin position="270"/>
        <end position="396"/>
    </location>
</feature>
<evidence type="ECO:0000313" key="2">
    <source>
        <dbReference type="EMBL" id="KGM10115.1"/>
    </source>
</evidence>